<dbReference type="Pfam" id="PF00482">
    <property type="entry name" value="T2SSF"/>
    <property type="match status" value="1"/>
</dbReference>
<feature type="transmembrane region" description="Helical" evidence="6">
    <location>
        <begin position="276"/>
        <end position="300"/>
    </location>
</feature>
<keyword evidence="5 6" id="KW-0472">Membrane</keyword>
<feature type="domain" description="Type II secretion system protein GspF" evidence="7">
    <location>
        <begin position="170"/>
        <end position="294"/>
    </location>
</feature>
<keyword evidence="3 6" id="KW-0812">Transmembrane</keyword>
<evidence type="ECO:0000256" key="1">
    <source>
        <dbReference type="ARBA" id="ARBA00004651"/>
    </source>
</evidence>
<evidence type="ECO:0000256" key="6">
    <source>
        <dbReference type="SAM" id="Phobius"/>
    </source>
</evidence>
<evidence type="ECO:0000259" key="7">
    <source>
        <dbReference type="Pfam" id="PF00482"/>
    </source>
</evidence>
<keyword evidence="4 6" id="KW-1133">Transmembrane helix</keyword>
<dbReference type="PANTHER" id="PTHR35007">
    <property type="entry name" value="INTEGRAL MEMBRANE PROTEIN-RELATED"/>
    <property type="match status" value="1"/>
</dbReference>
<proteinExistence type="predicted"/>
<evidence type="ECO:0000256" key="2">
    <source>
        <dbReference type="ARBA" id="ARBA00022475"/>
    </source>
</evidence>
<evidence type="ECO:0000256" key="5">
    <source>
        <dbReference type="ARBA" id="ARBA00023136"/>
    </source>
</evidence>
<dbReference type="InterPro" id="IPR018076">
    <property type="entry name" value="T2SS_GspF_dom"/>
</dbReference>
<dbReference type="Gene3D" id="1.20.81.30">
    <property type="entry name" value="Type II secretion system (T2SS), domain F"/>
    <property type="match status" value="1"/>
</dbReference>
<organism evidence="8 9">
    <name type="scientific">Microbacterium radiodurans</name>
    <dbReference type="NCBI Taxonomy" id="661398"/>
    <lineage>
        <taxon>Bacteria</taxon>
        <taxon>Bacillati</taxon>
        <taxon>Actinomycetota</taxon>
        <taxon>Actinomycetes</taxon>
        <taxon>Micrococcales</taxon>
        <taxon>Microbacteriaceae</taxon>
        <taxon>Microbacterium</taxon>
    </lineage>
</organism>
<dbReference type="Proteomes" id="UP000327039">
    <property type="component" value="Unassembled WGS sequence"/>
</dbReference>
<feature type="transmembrane region" description="Helical" evidence="6">
    <location>
        <begin position="130"/>
        <end position="151"/>
    </location>
</feature>
<dbReference type="GO" id="GO:0005886">
    <property type="term" value="C:plasma membrane"/>
    <property type="evidence" value="ECO:0007669"/>
    <property type="project" value="UniProtKB-SubCell"/>
</dbReference>
<evidence type="ECO:0000256" key="4">
    <source>
        <dbReference type="ARBA" id="ARBA00022989"/>
    </source>
</evidence>
<accession>A0A5J5ITM0</accession>
<feature type="transmembrane region" description="Helical" evidence="6">
    <location>
        <begin position="6"/>
        <end position="25"/>
    </location>
</feature>
<dbReference type="InterPro" id="IPR042094">
    <property type="entry name" value="T2SS_GspF_sf"/>
</dbReference>
<comment type="subcellular location">
    <subcellularLocation>
        <location evidence="1">Cell membrane</location>
        <topology evidence="1">Multi-pass membrane protein</topology>
    </subcellularLocation>
</comment>
<name>A0A5J5ITM0_9MICO</name>
<dbReference type="OrthoDB" id="5185234at2"/>
<gene>
    <name evidence="8" type="ORF">F6B42_08330</name>
</gene>
<comment type="caution">
    <text evidence="8">The sequence shown here is derived from an EMBL/GenBank/DDBJ whole genome shotgun (WGS) entry which is preliminary data.</text>
</comment>
<dbReference type="AlphaFoldDB" id="A0A5J5ITM0"/>
<reference evidence="9" key="1">
    <citation type="submission" date="2019-09" db="EMBL/GenBank/DDBJ databases">
        <title>Mumia zhuanghuii sp. nov. isolated from the intestinal contents of plateau pika (Ochotona curzoniae) in the Qinghai-Tibet plateau of China.</title>
        <authorList>
            <person name="Tian Z."/>
        </authorList>
    </citation>
    <scope>NUCLEOTIDE SEQUENCE [LARGE SCALE GENOMIC DNA]</scope>
    <source>
        <strain evidence="9">DSM 25564</strain>
    </source>
</reference>
<protein>
    <submittedName>
        <fullName evidence="8">Type II secretion system F family protein</fullName>
    </submittedName>
</protein>
<evidence type="ECO:0000256" key="3">
    <source>
        <dbReference type="ARBA" id="ARBA00022692"/>
    </source>
</evidence>
<evidence type="ECO:0000313" key="9">
    <source>
        <dbReference type="Proteomes" id="UP000327039"/>
    </source>
</evidence>
<dbReference type="EMBL" id="VYRZ01000002">
    <property type="protein sequence ID" value="KAA9087381.1"/>
    <property type="molecule type" value="Genomic_DNA"/>
</dbReference>
<keyword evidence="2" id="KW-1003">Cell membrane</keyword>
<feature type="transmembrane region" description="Helical" evidence="6">
    <location>
        <begin position="105"/>
        <end position="124"/>
    </location>
</feature>
<keyword evidence="9" id="KW-1185">Reference proteome</keyword>
<sequence>MSDTGELATAVLLGTTLAAGILLVGTRLPRWSAPSLVRRIAPYLRDVADPLGLTPLTPPVARGIASRHGWWGRAMSAGSAWGALEVRLRRAGWDLSAPRFRARQLAGGVAGLVAGGALVVVLAVVGRFWWGSAVLPLLCAAAGGAVLPWLLRIAETRRSRLIREEVPTVLEFLALCLSAGEGLPESLRRVSAVGAGELNRHLRAVLLATGTGSPLADALTDMARSVDVAPVSRAVDHLVAAIERGAPLAQVLQAQAVDARDDAKRVLIEQAGRKEILMLLPLVFLVLPLSVIFAIFPGIVMLRLGV</sequence>
<dbReference type="PANTHER" id="PTHR35007:SF2">
    <property type="entry name" value="PILUS ASSEMBLE PROTEIN"/>
    <property type="match status" value="1"/>
</dbReference>
<evidence type="ECO:0000313" key="8">
    <source>
        <dbReference type="EMBL" id="KAA9087381.1"/>
    </source>
</evidence>